<dbReference type="Proteomes" id="UP000221024">
    <property type="component" value="Unassembled WGS sequence"/>
</dbReference>
<evidence type="ECO:0000313" key="1">
    <source>
        <dbReference type="EMBL" id="PEN05504.1"/>
    </source>
</evidence>
<protein>
    <submittedName>
        <fullName evidence="1">Uncharacterized protein</fullName>
    </submittedName>
</protein>
<dbReference type="OrthoDB" id="9803913at2"/>
<accession>A0A2H3P4N4</accession>
<proteinExistence type="predicted"/>
<keyword evidence="2" id="KW-1185">Reference proteome</keyword>
<dbReference type="AlphaFoldDB" id="A0A2H3P4N4"/>
<organism evidence="1 2">
    <name type="scientific">Longimonas halophila</name>
    <dbReference type="NCBI Taxonomy" id="1469170"/>
    <lineage>
        <taxon>Bacteria</taxon>
        <taxon>Pseudomonadati</taxon>
        <taxon>Rhodothermota</taxon>
        <taxon>Rhodothermia</taxon>
        <taxon>Rhodothermales</taxon>
        <taxon>Salisaetaceae</taxon>
        <taxon>Longimonas</taxon>
    </lineage>
</organism>
<name>A0A2H3P4N4_9BACT</name>
<comment type="caution">
    <text evidence="1">The sequence shown here is derived from an EMBL/GenBank/DDBJ whole genome shotgun (WGS) entry which is preliminary data.</text>
</comment>
<evidence type="ECO:0000313" key="2">
    <source>
        <dbReference type="Proteomes" id="UP000221024"/>
    </source>
</evidence>
<gene>
    <name evidence="1" type="ORF">CRI93_12430</name>
</gene>
<dbReference type="EMBL" id="PDEP01000013">
    <property type="protein sequence ID" value="PEN05504.1"/>
    <property type="molecule type" value="Genomic_DNA"/>
</dbReference>
<sequence>MNYDYRVVTITEGAISHNYFSVGSILNFFPNDAIGGANRGKSAEWKVKIFWGAGNPVRSDIAGDKKIFRERSWAKNFYDAHKISDGDKVVIERISTYEYHIYPKRG</sequence>
<dbReference type="RefSeq" id="WP_098062965.1">
    <property type="nucleotide sequence ID" value="NZ_PDEP01000013.1"/>
</dbReference>
<reference evidence="1 2" key="1">
    <citation type="submission" date="2017-10" db="EMBL/GenBank/DDBJ databases">
        <title>Draft genome of Longimonas halophila.</title>
        <authorList>
            <person name="Goh K.M."/>
            <person name="Shamsir M.S."/>
            <person name="Lim S.W."/>
        </authorList>
    </citation>
    <scope>NUCLEOTIDE SEQUENCE [LARGE SCALE GENOMIC DNA]</scope>
    <source>
        <strain evidence="1 2">KCTC 42399</strain>
    </source>
</reference>